<accession>A0A8H5D3R9</accession>
<dbReference type="EMBL" id="JAACJM010000064">
    <property type="protein sequence ID" value="KAF5353102.1"/>
    <property type="molecule type" value="Genomic_DNA"/>
</dbReference>
<gene>
    <name evidence="2" type="ORF">D9758_008705</name>
</gene>
<name>A0A8H5D3R9_9AGAR</name>
<keyword evidence="3" id="KW-1185">Reference proteome</keyword>
<proteinExistence type="predicted"/>
<dbReference type="InterPro" id="IPR001810">
    <property type="entry name" value="F-box_dom"/>
</dbReference>
<comment type="caution">
    <text evidence="2">The sequence shown here is derived from an EMBL/GenBank/DDBJ whole genome shotgun (WGS) entry which is preliminary data.</text>
</comment>
<evidence type="ECO:0000313" key="3">
    <source>
        <dbReference type="Proteomes" id="UP000559256"/>
    </source>
</evidence>
<dbReference type="InterPro" id="IPR036047">
    <property type="entry name" value="F-box-like_dom_sf"/>
</dbReference>
<sequence length="480" mass="52475">MNLHLLELPTDVLIVIVQYFGISELAALYRTCKTFFTLIDTYGWCNYLRRNPRNSLSLSRAYETWSPARRVRYNTLTDRAWSNLRFVARPLSRPWKGRFQPTLALSKTRLVVASGCTIFCYKFNVIKSDSSQPSVQCEGSLSLSANPDSRRDITSIVSIHDEESCQTLLCGLQDGTFTQVVLLSQDDANMTGKVTHLGNISPMGGSIESLSCEGSLLLSLSSTGEASFRSPTSLEPALSSIQLGTRSWKSYLTTKASTPFAAFGTSSKTPLAVYSILYGTELPEKPTVILDTSKDTPSVSSAVYGICSAPLSSPWGSSPQIVVSGWFDGQVHVHDLRSPIRVSSSSLYSSDSTTHQIPRLHPVLSLSDPWTFDPIYSVSSGGGAGSHIAAGSARHSVVCFWDVRSPKNGWSVYAPGNDRSPVYDVVLESSRLFGATDSRPFVYDFGPGVTQDTYPAVKADGLKTKRSNPIAYYVTKYSHK</sequence>
<evidence type="ECO:0000259" key="1">
    <source>
        <dbReference type="PROSITE" id="PS50181"/>
    </source>
</evidence>
<dbReference type="AlphaFoldDB" id="A0A8H5D3R9"/>
<organism evidence="2 3">
    <name type="scientific">Tetrapyrgos nigripes</name>
    <dbReference type="NCBI Taxonomy" id="182062"/>
    <lineage>
        <taxon>Eukaryota</taxon>
        <taxon>Fungi</taxon>
        <taxon>Dikarya</taxon>
        <taxon>Basidiomycota</taxon>
        <taxon>Agaricomycotina</taxon>
        <taxon>Agaricomycetes</taxon>
        <taxon>Agaricomycetidae</taxon>
        <taxon>Agaricales</taxon>
        <taxon>Marasmiineae</taxon>
        <taxon>Marasmiaceae</taxon>
        <taxon>Tetrapyrgos</taxon>
    </lineage>
</organism>
<evidence type="ECO:0000313" key="2">
    <source>
        <dbReference type="EMBL" id="KAF5353102.1"/>
    </source>
</evidence>
<dbReference type="PROSITE" id="PS50181">
    <property type="entry name" value="FBOX"/>
    <property type="match status" value="1"/>
</dbReference>
<reference evidence="2 3" key="1">
    <citation type="journal article" date="2020" name="ISME J.">
        <title>Uncovering the hidden diversity of litter-decomposition mechanisms in mushroom-forming fungi.</title>
        <authorList>
            <person name="Floudas D."/>
            <person name="Bentzer J."/>
            <person name="Ahren D."/>
            <person name="Johansson T."/>
            <person name="Persson P."/>
            <person name="Tunlid A."/>
        </authorList>
    </citation>
    <scope>NUCLEOTIDE SEQUENCE [LARGE SCALE GENOMIC DNA]</scope>
    <source>
        <strain evidence="2 3">CBS 291.85</strain>
    </source>
</reference>
<dbReference type="SUPFAM" id="SSF81383">
    <property type="entry name" value="F-box domain"/>
    <property type="match status" value="1"/>
</dbReference>
<dbReference type="SUPFAM" id="SSF50978">
    <property type="entry name" value="WD40 repeat-like"/>
    <property type="match status" value="1"/>
</dbReference>
<feature type="domain" description="F-box" evidence="1">
    <location>
        <begin position="2"/>
        <end position="51"/>
    </location>
</feature>
<dbReference type="Proteomes" id="UP000559256">
    <property type="component" value="Unassembled WGS sequence"/>
</dbReference>
<protein>
    <recommendedName>
        <fullName evidence="1">F-box domain-containing protein</fullName>
    </recommendedName>
</protein>
<dbReference type="OrthoDB" id="1259151at2759"/>
<dbReference type="InterPro" id="IPR036322">
    <property type="entry name" value="WD40_repeat_dom_sf"/>
</dbReference>